<dbReference type="AlphaFoldDB" id="A0A484KI36"/>
<protein>
    <submittedName>
        <fullName evidence="2">Uncharacterized protein</fullName>
    </submittedName>
</protein>
<evidence type="ECO:0000313" key="3">
    <source>
        <dbReference type="Proteomes" id="UP000595140"/>
    </source>
</evidence>
<feature type="region of interest" description="Disordered" evidence="1">
    <location>
        <begin position="32"/>
        <end position="68"/>
    </location>
</feature>
<gene>
    <name evidence="2" type="ORF">CCAM_LOCUS4485</name>
</gene>
<dbReference type="Proteomes" id="UP000595140">
    <property type="component" value="Unassembled WGS sequence"/>
</dbReference>
<reference evidence="2 3" key="1">
    <citation type="submission" date="2018-04" db="EMBL/GenBank/DDBJ databases">
        <authorList>
            <person name="Vogel A."/>
        </authorList>
    </citation>
    <scope>NUCLEOTIDE SEQUENCE [LARGE SCALE GENOMIC DNA]</scope>
</reference>
<dbReference type="EMBL" id="OOIL02000231">
    <property type="protein sequence ID" value="VFQ62709.1"/>
    <property type="molecule type" value="Genomic_DNA"/>
</dbReference>
<feature type="compositionally biased region" description="Low complexity" evidence="1">
    <location>
        <begin position="59"/>
        <end position="68"/>
    </location>
</feature>
<evidence type="ECO:0000256" key="1">
    <source>
        <dbReference type="SAM" id="MobiDB-lite"/>
    </source>
</evidence>
<keyword evidence="3" id="KW-1185">Reference proteome</keyword>
<proteinExistence type="predicted"/>
<sequence length="102" mass="11139">MGRGGKFLYRQGEEEAAIHAESVTIYDRGFSGDLGKGTKKERKNRETLHGVLTSPATWSSDSTAGSSSSSNFRVIKIIMNLESSPEGDEAEVMCVDAFEDFE</sequence>
<accession>A0A484KI36</accession>
<name>A0A484KI36_9ASTE</name>
<organism evidence="2 3">
    <name type="scientific">Cuscuta campestris</name>
    <dbReference type="NCBI Taxonomy" id="132261"/>
    <lineage>
        <taxon>Eukaryota</taxon>
        <taxon>Viridiplantae</taxon>
        <taxon>Streptophyta</taxon>
        <taxon>Embryophyta</taxon>
        <taxon>Tracheophyta</taxon>
        <taxon>Spermatophyta</taxon>
        <taxon>Magnoliopsida</taxon>
        <taxon>eudicotyledons</taxon>
        <taxon>Gunneridae</taxon>
        <taxon>Pentapetalae</taxon>
        <taxon>asterids</taxon>
        <taxon>lamiids</taxon>
        <taxon>Solanales</taxon>
        <taxon>Convolvulaceae</taxon>
        <taxon>Cuscuteae</taxon>
        <taxon>Cuscuta</taxon>
        <taxon>Cuscuta subgen. Grammica</taxon>
        <taxon>Cuscuta sect. Cleistogrammica</taxon>
    </lineage>
</organism>
<evidence type="ECO:0000313" key="2">
    <source>
        <dbReference type="EMBL" id="VFQ62709.1"/>
    </source>
</evidence>